<feature type="region of interest" description="Disordered" evidence="1">
    <location>
        <begin position="1"/>
        <end position="43"/>
    </location>
</feature>
<dbReference type="EMBL" id="HBUF01209299">
    <property type="protein sequence ID" value="CAG6665050.1"/>
    <property type="molecule type" value="Transcribed_RNA"/>
</dbReference>
<accession>A0A8D9A8I7</accession>
<dbReference type="AlphaFoldDB" id="A0A8D9A8I7"/>
<feature type="compositionally biased region" description="Low complexity" evidence="1">
    <location>
        <begin position="15"/>
        <end position="29"/>
    </location>
</feature>
<dbReference type="GO" id="GO:0005615">
    <property type="term" value="C:extracellular space"/>
    <property type="evidence" value="ECO:0007669"/>
    <property type="project" value="TreeGrafter"/>
</dbReference>
<protein>
    <submittedName>
        <fullName evidence="2">Uncharacterized protein</fullName>
    </submittedName>
</protein>
<dbReference type="PANTHER" id="PTHR10974:SF73">
    <property type="entry name" value="FI21235P1"/>
    <property type="match status" value="1"/>
</dbReference>
<dbReference type="InterPro" id="IPR004245">
    <property type="entry name" value="DUF229"/>
</dbReference>
<sequence length="200" mass="22514">MGTGSAEYATHSRANSKNVSPSSRSYSRPGSKRNIPTLTERSRSTLSVSSPRLIFTRHWLMCSTISRASRDEARSPGRGVCLPSYNSKFTSACEPLNVGSILWAGKLLPNRGVRSFKTNRDFDGFIPDLTDQMQIKFETYQLKMETLPGGGLFEFSIVYHVETDAFKLKLEDISRINEYGSQASCIYDSFANLRKYCYCK</sequence>
<organism evidence="2">
    <name type="scientific">Cacopsylla melanoneura</name>
    <dbReference type="NCBI Taxonomy" id="428564"/>
    <lineage>
        <taxon>Eukaryota</taxon>
        <taxon>Metazoa</taxon>
        <taxon>Ecdysozoa</taxon>
        <taxon>Arthropoda</taxon>
        <taxon>Hexapoda</taxon>
        <taxon>Insecta</taxon>
        <taxon>Pterygota</taxon>
        <taxon>Neoptera</taxon>
        <taxon>Paraneoptera</taxon>
        <taxon>Hemiptera</taxon>
        <taxon>Sternorrhyncha</taxon>
        <taxon>Psylloidea</taxon>
        <taxon>Psyllidae</taxon>
        <taxon>Psyllinae</taxon>
        <taxon>Cacopsylla</taxon>
    </lineage>
</organism>
<dbReference type="EMBL" id="HBUF01559569">
    <property type="protein sequence ID" value="CAG6761678.1"/>
    <property type="molecule type" value="Transcribed_RNA"/>
</dbReference>
<dbReference type="PANTHER" id="PTHR10974">
    <property type="entry name" value="FI08016P-RELATED"/>
    <property type="match status" value="1"/>
</dbReference>
<name>A0A8D9A8I7_9HEMI</name>
<evidence type="ECO:0000313" key="2">
    <source>
        <dbReference type="EMBL" id="CAG6761678.1"/>
    </source>
</evidence>
<proteinExistence type="predicted"/>
<feature type="compositionally biased region" description="Polar residues" evidence="1">
    <location>
        <begin position="34"/>
        <end position="43"/>
    </location>
</feature>
<evidence type="ECO:0000256" key="1">
    <source>
        <dbReference type="SAM" id="MobiDB-lite"/>
    </source>
</evidence>
<reference evidence="2" key="1">
    <citation type="submission" date="2021-05" db="EMBL/GenBank/DDBJ databases">
        <authorList>
            <person name="Alioto T."/>
            <person name="Alioto T."/>
            <person name="Gomez Garrido J."/>
        </authorList>
    </citation>
    <scope>NUCLEOTIDE SEQUENCE</scope>
</reference>